<accession>A0A158ASY0</accession>
<dbReference type="EMBL" id="FCOI02000008">
    <property type="protein sequence ID" value="SAK60974.1"/>
    <property type="molecule type" value="Genomic_DNA"/>
</dbReference>
<dbReference type="PANTHER" id="PTHR43143">
    <property type="entry name" value="METALLOPHOSPHOESTERASE, CALCINEURIN SUPERFAMILY"/>
    <property type="match status" value="1"/>
</dbReference>
<dbReference type="Pfam" id="PF00149">
    <property type="entry name" value="Metallophos"/>
    <property type="match status" value="1"/>
</dbReference>
<dbReference type="Gene3D" id="3.60.21.10">
    <property type="match status" value="1"/>
</dbReference>
<dbReference type="GO" id="GO:0016787">
    <property type="term" value="F:hydrolase activity"/>
    <property type="evidence" value="ECO:0007669"/>
    <property type="project" value="InterPro"/>
</dbReference>
<name>A0A158ASY0_9BURK</name>
<evidence type="ECO:0000313" key="2">
    <source>
        <dbReference type="EMBL" id="SAK60974.1"/>
    </source>
</evidence>
<dbReference type="OrthoDB" id="9816081at2"/>
<dbReference type="STRING" id="1777137.AWB76_03000"/>
<evidence type="ECO:0000313" key="3">
    <source>
        <dbReference type="Proteomes" id="UP000054624"/>
    </source>
</evidence>
<organism evidence="2 3">
    <name type="scientific">Caballeronia temeraria</name>
    <dbReference type="NCBI Taxonomy" id="1777137"/>
    <lineage>
        <taxon>Bacteria</taxon>
        <taxon>Pseudomonadati</taxon>
        <taxon>Pseudomonadota</taxon>
        <taxon>Betaproteobacteria</taxon>
        <taxon>Burkholderiales</taxon>
        <taxon>Burkholderiaceae</taxon>
        <taxon>Caballeronia</taxon>
    </lineage>
</organism>
<reference evidence="3" key="1">
    <citation type="submission" date="2016-01" db="EMBL/GenBank/DDBJ databases">
        <authorList>
            <person name="Peeters Charlotte."/>
        </authorList>
    </citation>
    <scope>NUCLEOTIDE SEQUENCE [LARGE SCALE GENOMIC DNA]</scope>
</reference>
<dbReference type="PANTHER" id="PTHR43143:SF1">
    <property type="entry name" value="SERINE_THREONINE-PROTEIN PHOSPHATASE CPPED1"/>
    <property type="match status" value="1"/>
</dbReference>
<dbReference type="InterPro" id="IPR029052">
    <property type="entry name" value="Metallo-depent_PP-like"/>
</dbReference>
<sequence>MLSWVHFGDLHASNDDRYESLNHLRSMIHSVNVHLADRIDFAFLPGDNANNGTPEQFERIAAEVSGLRVPLYAIPGDHDFEPGHLEAFNAFANMKLPMSRVVNGHRCIFLDVVSAGRGGPDFRLSRLDGVWLSKELYASAQDQEPPVVFMHAYPGDVFDGSSLAYAFARANVAVVDTGHTHYNELLNDGWVVYAATRSTGQIEEDSGRPGFSVAAVDGGVVSWKFHPYDAKWPFVMITRPADRRLHRSRSTPGSASDSVVRVLVSDDDVVSVIGELDGMPIEFAPSVDDVGIWEAPLPAVTASYRRTLIATAHTSDGRIGVDSIELAPVGSAASHLKDQSALGTDAHAVDPWPEHGILGSQLGPNKNGRHW</sequence>
<dbReference type="SUPFAM" id="SSF56300">
    <property type="entry name" value="Metallo-dependent phosphatases"/>
    <property type="match status" value="1"/>
</dbReference>
<feature type="domain" description="Calcineurin-like phosphoesterase" evidence="1">
    <location>
        <begin position="5"/>
        <end position="182"/>
    </location>
</feature>
<gene>
    <name evidence="2" type="ORF">AWB76_03000</name>
</gene>
<protein>
    <submittedName>
        <fullName evidence="2">Cyclic 3',5'-adenosine monophosphate phosphodiesterase</fullName>
    </submittedName>
</protein>
<dbReference type="InterPro" id="IPR051918">
    <property type="entry name" value="STPP_CPPED1"/>
</dbReference>
<proteinExistence type="predicted"/>
<keyword evidence="3" id="KW-1185">Reference proteome</keyword>
<dbReference type="InterPro" id="IPR004843">
    <property type="entry name" value="Calcineurin-like_PHP"/>
</dbReference>
<dbReference type="Proteomes" id="UP000054624">
    <property type="component" value="Unassembled WGS sequence"/>
</dbReference>
<evidence type="ECO:0000259" key="1">
    <source>
        <dbReference type="Pfam" id="PF00149"/>
    </source>
</evidence>
<dbReference type="AlphaFoldDB" id="A0A158ASY0"/>